<dbReference type="GO" id="GO:0019867">
    <property type="term" value="C:outer membrane"/>
    <property type="evidence" value="ECO:0007669"/>
    <property type="project" value="InterPro"/>
</dbReference>
<dbReference type="InterPro" id="IPR005546">
    <property type="entry name" value="Autotransporte_beta"/>
</dbReference>
<dbReference type="AlphaFoldDB" id="A0A7Y8BVK0"/>
<dbReference type="InterPro" id="IPR036709">
    <property type="entry name" value="Autotransporte_beta_dom_sf"/>
</dbReference>
<name>A0A7Y8BVK0_9PSED</name>
<protein>
    <submittedName>
        <fullName evidence="3">Autotransporter domain-containing protein</fullName>
    </submittedName>
</protein>
<dbReference type="SUPFAM" id="SSF103515">
    <property type="entry name" value="Autotransporter"/>
    <property type="match status" value="1"/>
</dbReference>
<proteinExistence type="predicted"/>
<comment type="caution">
    <text evidence="3">The sequence shown here is derived from an EMBL/GenBank/DDBJ whole genome shotgun (WGS) entry which is preliminary data.</text>
</comment>
<reference evidence="3 4" key="1">
    <citation type="submission" date="2020-04" db="EMBL/GenBank/DDBJ databases">
        <title>Molecular characterization of pseudomonads from Agaricus bisporus reveal novel blotch 2 pathogens in Western Europe.</title>
        <authorList>
            <person name="Taparia T."/>
            <person name="Krijger M."/>
            <person name="Haynes E."/>
            <person name="Elpinstone J.G."/>
            <person name="Noble R."/>
            <person name="Van Der Wolf J."/>
        </authorList>
    </citation>
    <scope>NUCLEOTIDE SEQUENCE [LARGE SCALE GENOMIC DNA]</scope>
    <source>
        <strain evidence="3 4">G9001</strain>
    </source>
</reference>
<evidence type="ECO:0000259" key="2">
    <source>
        <dbReference type="PROSITE" id="PS51208"/>
    </source>
</evidence>
<dbReference type="NCBIfam" id="TIGR01414">
    <property type="entry name" value="autotrans_barl"/>
    <property type="match status" value="1"/>
</dbReference>
<feature type="domain" description="Autotransporter" evidence="2">
    <location>
        <begin position="539"/>
        <end position="826"/>
    </location>
</feature>
<dbReference type="RefSeq" id="WP_177104746.1">
    <property type="nucleotide sequence ID" value="NZ_JACAQA010000051.1"/>
</dbReference>
<organism evidence="3 4">
    <name type="scientific">Pseudomonas gingeri</name>
    <dbReference type="NCBI Taxonomy" id="117681"/>
    <lineage>
        <taxon>Bacteria</taxon>
        <taxon>Pseudomonadati</taxon>
        <taxon>Pseudomonadota</taxon>
        <taxon>Gammaproteobacteria</taxon>
        <taxon>Pseudomonadales</taxon>
        <taxon>Pseudomonadaceae</taxon>
        <taxon>Pseudomonas</taxon>
    </lineage>
</organism>
<dbReference type="InterPro" id="IPR006315">
    <property type="entry name" value="OM_autotransptr_brl_dom"/>
</dbReference>
<dbReference type="PROSITE" id="PS51208">
    <property type="entry name" value="AUTOTRANSPORTER"/>
    <property type="match status" value="1"/>
</dbReference>
<accession>A0A7Y8BVK0</accession>
<dbReference type="Gene3D" id="2.40.128.130">
    <property type="entry name" value="Autotransporter beta-domain"/>
    <property type="match status" value="1"/>
</dbReference>
<feature type="signal peptide" evidence="1">
    <location>
        <begin position="1"/>
        <end position="33"/>
    </location>
</feature>
<dbReference type="EMBL" id="JACAQA010000051">
    <property type="protein sequence ID" value="NWB89416.1"/>
    <property type="molecule type" value="Genomic_DNA"/>
</dbReference>
<dbReference type="Proteomes" id="UP000522864">
    <property type="component" value="Unassembled WGS sequence"/>
</dbReference>
<keyword evidence="1" id="KW-0732">Signal</keyword>
<gene>
    <name evidence="3" type="ORF">HX830_31605</name>
</gene>
<evidence type="ECO:0000313" key="3">
    <source>
        <dbReference type="EMBL" id="NWB89416.1"/>
    </source>
</evidence>
<sequence length="826" mass="82622">MHSSRHPSSRTPGRLTVLAIAIASALAAGQASATPPAIGLNNSTPLPSLNNPLGTSINGGVNGIVNSSSIGTLSNSGTVSGGSGGIYNSGTITSLNNETGGTVSGGDTGISNGGNIGTLSNSGTIHGGSSSGVYNYGSIGTLSNSGSISSDTNGVANFGTLTLLNNETGGTISGGLVGIYNGGAATLSSLNNETGGIISGGRTGIYNAGSIGTLNNSGFITGNLYALYNISAATLGTVTNAGTIAGAIRNDAAQSLTINGGTGSVFGILTGAGDGSVSTSNIGQITNSFSNLVFGSGNLLLNDNITVLGDPTHTVSNLAATLQVNNTIHINGNYQQGANASLILGVADNAVTTGNVATDSGYGRLVVSGSANIASGSTIGLQKLGSYGFAQGQRYVVIQANSTGTNYNANTLHYTVAGFNAAGTSVADGANSDLLVTLGSTAPLNQATSANGTAPLAGLFHYDGLNADLMNLFNAAAALDSSAAGNHAGAQLSPTANASAATQASTASTVQVLNVAAAHLDGLRTAQNDSVGSGVATGESASNTGLWGQAFGGSSRLGERDDIAGYHARYSGFLLGADAAFNDSWRAGGLFSYTKTTVNNDGDNSGSSADVKSYGLFGYASYQGQPWYLDLSLGAIQHQYDTQREISFSGFNGAAKGQHDGMQYIASAQAGYPIDLGPTLAHTILTPIAGLTYSTLRQDSYTESGGNGAALHLDSSNTTSLKSDLGAKLERSFATSYGSVVPSAQLTWRHEYHDNGLQSVANYAADTSGATSFTSPGAKAIADTGVLALGVTLLHSENLSLGVKYTLEAASGYTANTGDVQVRWNF</sequence>
<evidence type="ECO:0000313" key="4">
    <source>
        <dbReference type="Proteomes" id="UP000522864"/>
    </source>
</evidence>
<feature type="chain" id="PRO_5030665451" evidence="1">
    <location>
        <begin position="34"/>
        <end position="826"/>
    </location>
</feature>
<dbReference type="Pfam" id="PF03797">
    <property type="entry name" value="Autotransporter"/>
    <property type="match status" value="1"/>
</dbReference>
<dbReference type="SMART" id="SM00869">
    <property type="entry name" value="Autotransporter"/>
    <property type="match status" value="1"/>
</dbReference>
<evidence type="ECO:0000256" key="1">
    <source>
        <dbReference type="SAM" id="SignalP"/>
    </source>
</evidence>